<proteinExistence type="predicted"/>
<protein>
    <submittedName>
        <fullName evidence="1">Uncharacterized protein</fullName>
    </submittedName>
</protein>
<dbReference type="KEGG" id="bvz:BRAD3257_1516"/>
<evidence type="ECO:0000313" key="2">
    <source>
        <dbReference type="Proteomes" id="UP000246085"/>
    </source>
</evidence>
<dbReference type="AlphaFoldDB" id="A0A2U3PU16"/>
<accession>A0A2U3PU16</accession>
<sequence>MRGAVQPTYFSAFLMGEQAETPPPTVAEVLEHVANWLFKNARRPLARPVNWPKLAEPLVFPGGEKIQVLRWQDEIEERDVAAVRFEHGDLQSRLLWRTDCIIVRSEKPQPTMRFFFGRTCFFRRSVPRLPIKTASPLTCRGLKRQTRRLTAHATISRAA</sequence>
<organism evidence="1 2">
    <name type="scientific">Bradyrhizobium vignae</name>
    <dbReference type="NCBI Taxonomy" id="1549949"/>
    <lineage>
        <taxon>Bacteria</taxon>
        <taxon>Pseudomonadati</taxon>
        <taxon>Pseudomonadota</taxon>
        <taxon>Alphaproteobacteria</taxon>
        <taxon>Hyphomicrobiales</taxon>
        <taxon>Nitrobacteraceae</taxon>
        <taxon>Bradyrhizobium</taxon>
    </lineage>
</organism>
<dbReference type="EMBL" id="LS398110">
    <property type="protein sequence ID" value="SPP92645.1"/>
    <property type="molecule type" value="Genomic_DNA"/>
</dbReference>
<dbReference type="Proteomes" id="UP000246085">
    <property type="component" value="Chromosome BRAD3257"/>
</dbReference>
<reference evidence="1 2" key="1">
    <citation type="submission" date="2018-03" db="EMBL/GenBank/DDBJ databases">
        <authorList>
            <person name="Gully D."/>
        </authorList>
    </citation>
    <scope>NUCLEOTIDE SEQUENCE [LARGE SCALE GENOMIC DNA]</scope>
    <source>
        <strain evidence="1">ORS3257</strain>
    </source>
</reference>
<gene>
    <name evidence="1" type="ORF">BRAD3257_1516</name>
</gene>
<name>A0A2U3PU16_9BRAD</name>
<evidence type="ECO:0000313" key="1">
    <source>
        <dbReference type="EMBL" id="SPP92645.1"/>
    </source>
</evidence>